<name>A0A284RR52_ARMOS</name>
<evidence type="ECO:0000313" key="1">
    <source>
        <dbReference type="EMBL" id="SJL11247.1"/>
    </source>
</evidence>
<sequence>MDRASLLGFMYWHDSHIDTSGLAILQAPDDLLNWLFQQWIAVELGDEFKFFSSKCAALNTLNLVLTQCGC</sequence>
<keyword evidence="2" id="KW-1185">Reference proteome</keyword>
<dbReference type="EMBL" id="FUEG01000013">
    <property type="protein sequence ID" value="SJL11247.1"/>
    <property type="molecule type" value="Genomic_DNA"/>
</dbReference>
<gene>
    <name evidence="1" type="ORF">ARMOST_14650</name>
</gene>
<dbReference type="AlphaFoldDB" id="A0A284RR52"/>
<dbReference type="Proteomes" id="UP000219338">
    <property type="component" value="Unassembled WGS sequence"/>
</dbReference>
<accession>A0A284RR52</accession>
<proteinExistence type="predicted"/>
<evidence type="ECO:0000313" key="2">
    <source>
        <dbReference type="Proteomes" id="UP000219338"/>
    </source>
</evidence>
<reference evidence="2" key="1">
    <citation type="journal article" date="2017" name="Nat. Ecol. Evol.">
        <title>Genome expansion and lineage-specific genetic innovations in the forest pathogenic fungi Armillaria.</title>
        <authorList>
            <person name="Sipos G."/>
            <person name="Prasanna A.N."/>
            <person name="Walter M.C."/>
            <person name="O'Connor E."/>
            <person name="Balint B."/>
            <person name="Krizsan K."/>
            <person name="Kiss B."/>
            <person name="Hess J."/>
            <person name="Varga T."/>
            <person name="Slot J."/>
            <person name="Riley R."/>
            <person name="Boka B."/>
            <person name="Rigling D."/>
            <person name="Barry K."/>
            <person name="Lee J."/>
            <person name="Mihaltcheva S."/>
            <person name="LaButti K."/>
            <person name="Lipzen A."/>
            <person name="Waldron R."/>
            <person name="Moloney N.M."/>
            <person name="Sperisen C."/>
            <person name="Kredics L."/>
            <person name="Vagvoelgyi C."/>
            <person name="Patrignani A."/>
            <person name="Fitzpatrick D."/>
            <person name="Nagy I."/>
            <person name="Doyle S."/>
            <person name="Anderson J.B."/>
            <person name="Grigoriev I.V."/>
            <person name="Gueldener U."/>
            <person name="Muensterkoetter M."/>
            <person name="Nagy L.G."/>
        </authorList>
    </citation>
    <scope>NUCLEOTIDE SEQUENCE [LARGE SCALE GENOMIC DNA]</scope>
    <source>
        <strain evidence="2">C18/9</strain>
    </source>
</reference>
<organism evidence="1 2">
    <name type="scientific">Armillaria ostoyae</name>
    <name type="common">Armillaria root rot fungus</name>
    <dbReference type="NCBI Taxonomy" id="47428"/>
    <lineage>
        <taxon>Eukaryota</taxon>
        <taxon>Fungi</taxon>
        <taxon>Dikarya</taxon>
        <taxon>Basidiomycota</taxon>
        <taxon>Agaricomycotina</taxon>
        <taxon>Agaricomycetes</taxon>
        <taxon>Agaricomycetidae</taxon>
        <taxon>Agaricales</taxon>
        <taxon>Marasmiineae</taxon>
        <taxon>Physalacriaceae</taxon>
        <taxon>Armillaria</taxon>
    </lineage>
</organism>
<protein>
    <submittedName>
        <fullName evidence="1">Uncharacterized protein</fullName>
    </submittedName>
</protein>